<feature type="transmembrane region" description="Helical" evidence="1">
    <location>
        <begin position="42"/>
        <end position="62"/>
    </location>
</feature>
<dbReference type="AlphaFoldDB" id="A0A9D2SUT0"/>
<evidence type="ECO:0000313" key="2">
    <source>
        <dbReference type="EMBL" id="HJC34635.1"/>
    </source>
</evidence>
<feature type="transmembrane region" description="Helical" evidence="1">
    <location>
        <begin position="20"/>
        <end position="36"/>
    </location>
</feature>
<evidence type="ECO:0000313" key="3">
    <source>
        <dbReference type="Proteomes" id="UP000823890"/>
    </source>
</evidence>
<proteinExistence type="predicted"/>
<feature type="transmembrane region" description="Helical" evidence="1">
    <location>
        <begin position="125"/>
        <end position="147"/>
    </location>
</feature>
<keyword evidence="1" id="KW-0812">Transmembrane</keyword>
<dbReference type="EMBL" id="DWWO01000106">
    <property type="protein sequence ID" value="HJC34635.1"/>
    <property type="molecule type" value="Genomic_DNA"/>
</dbReference>
<feature type="transmembrane region" description="Helical" evidence="1">
    <location>
        <begin position="188"/>
        <end position="210"/>
    </location>
</feature>
<sequence>MKGIMLKDLYENFYIKKNLASYIFGALIIGLAAFFIDTSYAFILYTMLLTIVFGSATLEASYEQDEKANFYKLQFTFPMTKAEIVVSKYLLALICTGISLLIAMIYALASVYLRHLVTLTEALTVWGLSICVSLVFTSVVYIFYFLLGKKIGTIIYVAAAAILGGMYGSSTVFIGIESYTSMDMAARLWFLLPASLAVFVLSCLLSIQIYKKKYS</sequence>
<reference evidence="2" key="1">
    <citation type="journal article" date="2021" name="PeerJ">
        <title>Extensive microbial diversity within the chicken gut microbiome revealed by metagenomics and culture.</title>
        <authorList>
            <person name="Gilroy R."/>
            <person name="Ravi A."/>
            <person name="Getino M."/>
            <person name="Pursley I."/>
            <person name="Horton D.L."/>
            <person name="Alikhan N.F."/>
            <person name="Baker D."/>
            <person name="Gharbi K."/>
            <person name="Hall N."/>
            <person name="Watson M."/>
            <person name="Adriaenssens E.M."/>
            <person name="Foster-Nyarko E."/>
            <person name="Jarju S."/>
            <person name="Secka A."/>
            <person name="Antonio M."/>
            <person name="Oren A."/>
            <person name="Chaudhuri R.R."/>
            <person name="La Ragione R."/>
            <person name="Hildebrand F."/>
            <person name="Pallen M.J."/>
        </authorList>
    </citation>
    <scope>NUCLEOTIDE SEQUENCE</scope>
    <source>
        <strain evidence="2">ChiW19-954</strain>
    </source>
</reference>
<reference evidence="2" key="2">
    <citation type="submission" date="2021-04" db="EMBL/GenBank/DDBJ databases">
        <authorList>
            <person name="Gilroy R."/>
        </authorList>
    </citation>
    <scope>NUCLEOTIDE SEQUENCE</scope>
    <source>
        <strain evidence="2">ChiW19-954</strain>
    </source>
</reference>
<keyword evidence="1" id="KW-0472">Membrane</keyword>
<dbReference type="Proteomes" id="UP000823890">
    <property type="component" value="Unassembled WGS sequence"/>
</dbReference>
<protein>
    <submittedName>
        <fullName evidence="2">ABC-2 transporter permease</fullName>
    </submittedName>
</protein>
<organism evidence="2 3">
    <name type="scientific">Candidatus Mediterraneibacter faecipullorum</name>
    <dbReference type="NCBI Taxonomy" id="2838670"/>
    <lineage>
        <taxon>Bacteria</taxon>
        <taxon>Bacillati</taxon>
        <taxon>Bacillota</taxon>
        <taxon>Clostridia</taxon>
        <taxon>Lachnospirales</taxon>
        <taxon>Lachnospiraceae</taxon>
        <taxon>Mediterraneibacter</taxon>
    </lineage>
</organism>
<feature type="transmembrane region" description="Helical" evidence="1">
    <location>
        <begin position="89"/>
        <end position="113"/>
    </location>
</feature>
<keyword evidence="1" id="KW-1133">Transmembrane helix</keyword>
<dbReference type="Pfam" id="PF13346">
    <property type="entry name" value="ABC2_membrane_5"/>
    <property type="match status" value="1"/>
</dbReference>
<evidence type="ECO:0000256" key="1">
    <source>
        <dbReference type="SAM" id="Phobius"/>
    </source>
</evidence>
<gene>
    <name evidence="2" type="ORF">H9758_08615</name>
</gene>
<comment type="caution">
    <text evidence="2">The sequence shown here is derived from an EMBL/GenBank/DDBJ whole genome shotgun (WGS) entry which is preliminary data.</text>
</comment>
<name>A0A9D2SUT0_9FIRM</name>
<dbReference type="PANTHER" id="PTHR41309">
    <property type="entry name" value="MEMBRANE PROTEIN-RELATED"/>
    <property type="match status" value="1"/>
</dbReference>
<accession>A0A9D2SUT0</accession>
<feature type="transmembrane region" description="Helical" evidence="1">
    <location>
        <begin position="154"/>
        <end position="176"/>
    </location>
</feature>
<dbReference type="InterPro" id="IPR025699">
    <property type="entry name" value="ABC2_memb-like"/>
</dbReference>
<dbReference type="PANTHER" id="PTHR41309:SF2">
    <property type="entry name" value="MEMBRANE PROTEIN"/>
    <property type="match status" value="1"/>
</dbReference>